<dbReference type="OrthoDB" id="2959108at2759"/>
<dbReference type="CDD" id="cd09870">
    <property type="entry name" value="PIN_YEN1"/>
    <property type="match status" value="1"/>
</dbReference>
<feature type="region of interest" description="Disordered" evidence="3">
    <location>
        <begin position="579"/>
        <end position="611"/>
    </location>
</feature>
<dbReference type="Pfam" id="PF00867">
    <property type="entry name" value="XPG_I"/>
    <property type="match status" value="1"/>
</dbReference>
<dbReference type="InterPro" id="IPR006085">
    <property type="entry name" value="XPG_DNA_repair_N"/>
</dbReference>
<dbReference type="GO" id="GO:0005634">
    <property type="term" value="C:nucleus"/>
    <property type="evidence" value="ECO:0007669"/>
    <property type="project" value="TreeGrafter"/>
</dbReference>
<evidence type="ECO:0000256" key="3">
    <source>
        <dbReference type="SAM" id="MobiDB-lite"/>
    </source>
</evidence>
<dbReference type="SUPFAM" id="SSF88723">
    <property type="entry name" value="PIN domain-like"/>
    <property type="match status" value="1"/>
</dbReference>
<organism evidence="6 7">
    <name type="scientific">[Candida] arabinofermentans NRRL YB-2248</name>
    <dbReference type="NCBI Taxonomy" id="983967"/>
    <lineage>
        <taxon>Eukaryota</taxon>
        <taxon>Fungi</taxon>
        <taxon>Dikarya</taxon>
        <taxon>Ascomycota</taxon>
        <taxon>Saccharomycotina</taxon>
        <taxon>Pichiomycetes</taxon>
        <taxon>Pichiales</taxon>
        <taxon>Pichiaceae</taxon>
        <taxon>Ogataea</taxon>
        <taxon>Ogataea/Candida clade</taxon>
    </lineage>
</organism>
<evidence type="ECO:0000256" key="2">
    <source>
        <dbReference type="ARBA" id="ARBA00022801"/>
    </source>
</evidence>
<dbReference type="STRING" id="983967.A0A1E4SY93"/>
<protein>
    <recommendedName>
        <fullName evidence="8">XPG-I domain-containing protein</fullName>
    </recommendedName>
</protein>
<dbReference type="InterPro" id="IPR036279">
    <property type="entry name" value="5-3_exonuclease_C_sf"/>
</dbReference>
<dbReference type="AlphaFoldDB" id="A0A1E4SY93"/>
<dbReference type="Gene3D" id="3.40.50.1010">
    <property type="entry name" value="5'-nuclease"/>
    <property type="match status" value="1"/>
</dbReference>
<evidence type="ECO:0000259" key="5">
    <source>
        <dbReference type="SMART" id="SM00485"/>
    </source>
</evidence>
<dbReference type="InterPro" id="IPR006086">
    <property type="entry name" value="XPG-I_dom"/>
</dbReference>
<keyword evidence="2" id="KW-0378">Hydrolase</keyword>
<evidence type="ECO:0000313" key="7">
    <source>
        <dbReference type="Proteomes" id="UP000094801"/>
    </source>
</evidence>
<keyword evidence="1" id="KW-0540">Nuclease</keyword>
<dbReference type="CDD" id="cd09900">
    <property type="entry name" value="H3TH_XPG-like"/>
    <property type="match status" value="1"/>
</dbReference>
<dbReference type="InterPro" id="IPR006084">
    <property type="entry name" value="XPG/Rad2"/>
</dbReference>
<dbReference type="PANTHER" id="PTHR11081:SF72">
    <property type="entry name" value="HOLLIDAY JUNCTION RESOLVASE YEN1"/>
    <property type="match status" value="1"/>
</dbReference>
<evidence type="ECO:0000313" key="6">
    <source>
        <dbReference type="EMBL" id="ODV84466.1"/>
    </source>
</evidence>
<dbReference type="PANTHER" id="PTHR11081">
    <property type="entry name" value="FLAP ENDONUCLEASE FAMILY MEMBER"/>
    <property type="match status" value="1"/>
</dbReference>
<gene>
    <name evidence="6" type="ORF">CANARDRAFT_29016</name>
</gene>
<dbReference type="GO" id="GO:0006281">
    <property type="term" value="P:DNA repair"/>
    <property type="evidence" value="ECO:0007669"/>
    <property type="project" value="UniProtKB-ARBA"/>
</dbReference>
<name>A0A1E4SY93_9ASCO</name>
<feature type="domain" description="XPG N-terminal" evidence="5">
    <location>
        <begin position="1"/>
        <end position="106"/>
    </location>
</feature>
<dbReference type="GO" id="GO:0005737">
    <property type="term" value="C:cytoplasm"/>
    <property type="evidence" value="ECO:0007669"/>
    <property type="project" value="TreeGrafter"/>
</dbReference>
<dbReference type="SUPFAM" id="SSF47807">
    <property type="entry name" value="5' to 3' exonuclease, C-terminal subdomain"/>
    <property type="match status" value="1"/>
</dbReference>
<dbReference type="GO" id="GO:0008409">
    <property type="term" value="F:5'-3' exonuclease activity"/>
    <property type="evidence" value="ECO:0007669"/>
    <property type="project" value="TreeGrafter"/>
</dbReference>
<dbReference type="GO" id="GO:0017108">
    <property type="term" value="F:5'-flap endonuclease activity"/>
    <property type="evidence" value="ECO:0007669"/>
    <property type="project" value="TreeGrafter"/>
</dbReference>
<dbReference type="PRINTS" id="PR00853">
    <property type="entry name" value="XPGRADSUPER"/>
</dbReference>
<feature type="domain" description="XPG-I" evidence="4">
    <location>
        <begin position="153"/>
        <end position="224"/>
    </location>
</feature>
<reference evidence="7" key="1">
    <citation type="submission" date="2016-04" db="EMBL/GenBank/DDBJ databases">
        <title>Comparative genomics of biotechnologically important yeasts.</title>
        <authorList>
            <consortium name="DOE Joint Genome Institute"/>
            <person name="Riley R."/>
            <person name="Haridas S."/>
            <person name="Wolfe K.H."/>
            <person name="Lopes M.R."/>
            <person name="Hittinger C.T."/>
            <person name="Goker M."/>
            <person name="Salamov A."/>
            <person name="Wisecaver J."/>
            <person name="Long T.M."/>
            <person name="Aerts A.L."/>
            <person name="Barry K."/>
            <person name="Choi C."/>
            <person name="Clum A."/>
            <person name="Coughlan A.Y."/>
            <person name="Deshpande S."/>
            <person name="Douglass A.P."/>
            <person name="Hanson S.J."/>
            <person name="Klenk H.-P."/>
            <person name="Labutti K."/>
            <person name="Lapidus A."/>
            <person name="Lindquist E."/>
            <person name="Lipzen A."/>
            <person name="Meier-Kolthoff J.P."/>
            <person name="Ohm R.A."/>
            <person name="Otillar R.P."/>
            <person name="Pangilinan J."/>
            <person name="Peng Y."/>
            <person name="Rokas A."/>
            <person name="Rosa C.A."/>
            <person name="Scheuner C."/>
            <person name="Sibirny A.A."/>
            <person name="Slot J.C."/>
            <person name="Stielow J.B."/>
            <person name="Sun H."/>
            <person name="Kurtzman C.P."/>
            <person name="Blackwell M."/>
            <person name="Grigoriev I.V."/>
            <person name="Jeffries T.W."/>
        </authorList>
    </citation>
    <scope>NUCLEOTIDE SEQUENCE [LARGE SCALE GENOMIC DNA]</scope>
    <source>
        <strain evidence="7">NRRL YB-2248</strain>
    </source>
</reference>
<evidence type="ECO:0000259" key="4">
    <source>
        <dbReference type="SMART" id="SM00484"/>
    </source>
</evidence>
<keyword evidence="7" id="KW-1185">Reference proteome</keyword>
<proteinExistence type="predicted"/>
<dbReference type="InterPro" id="IPR029060">
    <property type="entry name" value="PIN-like_dom_sf"/>
</dbReference>
<dbReference type="SMART" id="SM00485">
    <property type="entry name" value="XPGN"/>
    <property type="match status" value="1"/>
</dbReference>
<dbReference type="SMART" id="SM00484">
    <property type="entry name" value="XPGI"/>
    <property type="match status" value="1"/>
</dbReference>
<feature type="compositionally biased region" description="Basic residues" evidence="3">
    <location>
        <begin position="584"/>
        <end position="598"/>
    </location>
</feature>
<sequence>MTIPGLWDKLKEEGTSDPRVPLRIYAKDFYITNGRNLRVGIDAYMWLFELTPQGFATKDAVDVVPKLLLNISSRIRELIKLNISFVFVFDGNFKIYKKRWDRNDDGLVDPISPDKDDFLDFQEYYEDINKRILLGLENHDDEYSVREVKKLLRHWNISYVEAAGEAEAELARLNDLGIIDAIISNDGDGFMFGAKVILKNFSRWLSDNPMSQTVSTRYEKQENEFYVTPYRMDKIESITGITKERMIFIACLNGSDYSGGVAGLGITRCFKLAQLGTSAADDEYFMDYAGELAKIYYSSVEMDRMKAVIPNAFIQREVLLEKLNLMLSKEITENSGTLFKIKHNGKVVLPSDYFCMCHFYPFLSVKVYKFVLFDTNCCDLKDSGEKLRISSIPQPNSIEDGLLIRGNEEDVLSKDSIDKSSEDLVLIEYKRDPTSWFEEPDFNIMCTYNLPISRPVKYFLLDHLSEAYILRVILNPSFIDVNMFIANYKEYTLPAKRRNEDSSNANVVKWIEEQYLVKYNKYSIFGKYLGFDNEPNDNNDSTTADEASDKYHSVWLPKHLLVDSDRGLKMIENYEKEKLQKLNSPKKRSPRKSPKKKAYTQSSTLDNLERSPIKLKDKSLIPDSVYSSPSTKRHFVMDNDEKVSFPTKKQKVELTPMPVLKPDMPTIKETGDSYKIEESRIVIELDTPPPDEVEEQVFNEPSLVVLTDDEHHVVNLSNSLREIEQAEDFNVSNLQHSLAIEAENHNGNVEHKEVEEEDNYVVNLEHTLKEIEEAEDYINLLTSPERKKNLK</sequence>
<dbReference type="Pfam" id="PF00752">
    <property type="entry name" value="XPG_N"/>
    <property type="match status" value="1"/>
</dbReference>
<evidence type="ECO:0008006" key="8">
    <source>
        <dbReference type="Google" id="ProtNLM"/>
    </source>
</evidence>
<dbReference type="EMBL" id="KV453856">
    <property type="protein sequence ID" value="ODV84466.1"/>
    <property type="molecule type" value="Genomic_DNA"/>
</dbReference>
<accession>A0A1E4SY93</accession>
<dbReference type="Proteomes" id="UP000094801">
    <property type="component" value="Unassembled WGS sequence"/>
</dbReference>
<evidence type="ECO:0000256" key="1">
    <source>
        <dbReference type="ARBA" id="ARBA00022722"/>
    </source>
</evidence>